<gene>
    <name evidence="1" type="ORF">EGK68_11095</name>
</gene>
<reference evidence="1 2" key="1">
    <citation type="submission" date="2018-10" db="EMBL/GenBank/DDBJ databases">
        <title>Transmission dynamics of multidrug resistant bacteria on intensive care unit surfaces.</title>
        <authorList>
            <person name="D'Souza A.W."/>
            <person name="Potter R.F."/>
            <person name="Wallace M."/>
            <person name="Shupe A."/>
            <person name="Patel S."/>
            <person name="Sun S."/>
            <person name="Gul D."/>
            <person name="Kwon J.H."/>
            <person name="Andleeb S."/>
            <person name="Burnham C.-A.D."/>
            <person name="Dantas G."/>
        </authorList>
    </citation>
    <scope>NUCLEOTIDE SEQUENCE [LARGE SCALE GENOMIC DNA]</scope>
    <source>
        <strain evidence="1 2">EC_073</strain>
    </source>
</reference>
<dbReference type="AlphaFoldDB" id="A0A3R8ZED4"/>
<organism evidence="1 2">
    <name type="scientific">Enterobacter cloacae</name>
    <dbReference type="NCBI Taxonomy" id="550"/>
    <lineage>
        <taxon>Bacteria</taxon>
        <taxon>Pseudomonadati</taxon>
        <taxon>Pseudomonadota</taxon>
        <taxon>Gammaproteobacteria</taxon>
        <taxon>Enterobacterales</taxon>
        <taxon>Enterobacteriaceae</taxon>
        <taxon>Enterobacter</taxon>
        <taxon>Enterobacter cloacae complex</taxon>
    </lineage>
</organism>
<protein>
    <submittedName>
        <fullName evidence="1">Uncharacterized protein</fullName>
    </submittedName>
</protein>
<dbReference type="Proteomes" id="UP000275321">
    <property type="component" value="Unassembled WGS sequence"/>
</dbReference>
<comment type="caution">
    <text evidence="1">The sequence shown here is derived from an EMBL/GenBank/DDBJ whole genome shotgun (WGS) entry which is preliminary data.</text>
</comment>
<name>A0A3R8ZED4_ENTCL</name>
<accession>A0A3R8ZED4</accession>
<evidence type="ECO:0000313" key="2">
    <source>
        <dbReference type="Proteomes" id="UP000275321"/>
    </source>
</evidence>
<sequence length="59" mass="6783">MGKHNQAKGLITDPISITWPLTMRVKILHPIRNGLKSRGLEQHPMVHMMQEIHPKSVSY</sequence>
<evidence type="ECO:0000313" key="1">
    <source>
        <dbReference type="EMBL" id="RSB30808.1"/>
    </source>
</evidence>
<dbReference type="EMBL" id="RHWT01000012">
    <property type="protein sequence ID" value="RSB30808.1"/>
    <property type="molecule type" value="Genomic_DNA"/>
</dbReference>
<proteinExistence type="predicted"/>